<organism evidence="1 2">
    <name type="scientific">Belliella kenyensis</name>
    <dbReference type="NCBI Taxonomy" id="1472724"/>
    <lineage>
        <taxon>Bacteria</taxon>
        <taxon>Pseudomonadati</taxon>
        <taxon>Bacteroidota</taxon>
        <taxon>Cytophagia</taxon>
        <taxon>Cytophagales</taxon>
        <taxon>Cyclobacteriaceae</taxon>
        <taxon>Belliella</taxon>
    </lineage>
</organism>
<protein>
    <submittedName>
        <fullName evidence="1">Uncharacterized protein</fullName>
    </submittedName>
</protein>
<name>A0ABV8ENJ5_9BACT</name>
<accession>A0ABV8ENJ5</accession>
<evidence type="ECO:0000313" key="2">
    <source>
        <dbReference type="Proteomes" id="UP001595766"/>
    </source>
</evidence>
<evidence type="ECO:0000313" key="1">
    <source>
        <dbReference type="EMBL" id="MFC3977475.1"/>
    </source>
</evidence>
<dbReference type="Proteomes" id="UP001595766">
    <property type="component" value="Unassembled WGS sequence"/>
</dbReference>
<gene>
    <name evidence="1" type="ORF">ACFOUP_13905</name>
</gene>
<comment type="caution">
    <text evidence="1">The sequence shown here is derived from an EMBL/GenBank/DDBJ whole genome shotgun (WGS) entry which is preliminary data.</text>
</comment>
<reference evidence="2" key="1">
    <citation type="journal article" date="2019" name="Int. J. Syst. Evol. Microbiol.">
        <title>The Global Catalogue of Microorganisms (GCM) 10K type strain sequencing project: providing services to taxonomists for standard genome sequencing and annotation.</title>
        <authorList>
            <consortium name="The Broad Institute Genomics Platform"/>
            <consortium name="The Broad Institute Genome Sequencing Center for Infectious Disease"/>
            <person name="Wu L."/>
            <person name="Ma J."/>
        </authorList>
    </citation>
    <scope>NUCLEOTIDE SEQUENCE [LARGE SCALE GENOMIC DNA]</scope>
    <source>
        <strain evidence="2">CECT 8551</strain>
    </source>
</reference>
<sequence length="84" mass="9521">MSQHTDRISKSQTYFILLLAKILLLSCSKPSNETSQLSDNVKLVSEIPLPTSNKTPESYFVKNGAVWVFENLDDEMGFVRIKID</sequence>
<dbReference type="EMBL" id="JBHSAV010000057">
    <property type="protein sequence ID" value="MFC3977475.1"/>
    <property type="molecule type" value="Genomic_DNA"/>
</dbReference>
<keyword evidence="2" id="KW-1185">Reference proteome</keyword>
<dbReference type="RefSeq" id="WP_241293552.1">
    <property type="nucleotide sequence ID" value="NZ_JAKZGR010000005.1"/>
</dbReference>
<proteinExistence type="predicted"/>